<evidence type="ECO:0000313" key="2">
    <source>
        <dbReference type="Proteomes" id="UP000001067"/>
    </source>
</evidence>
<protein>
    <submittedName>
        <fullName evidence="1">Uncharacterized protein</fullName>
    </submittedName>
</protein>
<reference evidence="1 2" key="1">
    <citation type="journal article" date="2010" name="Genome Biol.">
        <title>A first genome assembly of the barley fungal pathogen Pyrenophora teres f. teres.</title>
        <authorList>
            <person name="Ellwood S.R."/>
            <person name="Liu Z."/>
            <person name="Syme R.A."/>
            <person name="Lai Z."/>
            <person name="Hane J.K."/>
            <person name="Keiper F."/>
            <person name="Moffat C.S."/>
            <person name="Oliver R.P."/>
            <person name="Friesen T.L."/>
        </authorList>
    </citation>
    <scope>NUCLEOTIDE SEQUENCE [LARGE SCALE GENOMIC DNA]</scope>
    <source>
        <strain evidence="1 2">0-1</strain>
    </source>
</reference>
<keyword evidence="2" id="KW-1185">Reference proteome</keyword>
<evidence type="ECO:0000313" key="1">
    <source>
        <dbReference type="EMBL" id="EFQ88879.1"/>
    </source>
</evidence>
<dbReference type="AlphaFoldDB" id="E3RZH0"/>
<dbReference type="InterPro" id="IPR012337">
    <property type="entry name" value="RNaseH-like_sf"/>
</dbReference>
<dbReference type="EMBL" id="GL536077">
    <property type="protein sequence ID" value="EFQ88879.1"/>
    <property type="molecule type" value="Genomic_DNA"/>
</dbReference>
<feature type="non-terminal residue" evidence="1">
    <location>
        <position position="1"/>
    </location>
</feature>
<dbReference type="Proteomes" id="UP000001067">
    <property type="component" value="Unassembled WGS sequence"/>
</dbReference>
<name>E3RZH0_PYRTT</name>
<dbReference type="SUPFAM" id="SSF53098">
    <property type="entry name" value="Ribonuclease H-like"/>
    <property type="match status" value="1"/>
</dbReference>
<accession>E3RZH0</accession>
<proteinExistence type="predicted"/>
<dbReference type="OrthoDB" id="3684274at2759"/>
<sequence length="306" mass="35404">RLQRDEAEAIGVTANIRQLVKPVKTRWNSYFDTFVRAAELHSPIDSYIEFKLKEHSAATAPLRRRKNREQLPAAQPRLYVREGGLSGKDWATITEYIQLLEPFAEATRLLEGRGRHGRHGAIWEVLVTFEWLLDQLKALKDRLKDVNYEDPDAPEDHLVTHVNLAHSKLAEYYEKFDNAPVYYAATVLHPRYKNHLAALWKVPNTHITARDGVHYRDGWLDNNHRAFLRMWQERSNAAVDVADAITPPQKKPQLGLSASRSAFLQSSIKTNLRQVEASLKEDKYKIWRRQPALAKEDRLSLNPLLY</sequence>
<dbReference type="HOGENOM" id="CLU_009123_0_0_1"/>
<gene>
    <name evidence="1" type="ORF">PTT_15048</name>
</gene>
<organism evidence="2">
    <name type="scientific">Pyrenophora teres f. teres (strain 0-1)</name>
    <name type="common">Barley net blotch fungus</name>
    <name type="synonym">Drechslera teres f. teres</name>
    <dbReference type="NCBI Taxonomy" id="861557"/>
    <lineage>
        <taxon>Eukaryota</taxon>
        <taxon>Fungi</taxon>
        <taxon>Dikarya</taxon>
        <taxon>Ascomycota</taxon>
        <taxon>Pezizomycotina</taxon>
        <taxon>Dothideomycetes</taxon>
        <taxon>Pleosporomycetidae</taxon>
        <taxon>Pleosporales</taxon>
        <taxon>Pleosporineae</taxon>
        <taxon>Pleosporaceae</taxon>
        <taxon>Pyrenophora</taxon>
    </lineage>
</organism>
<dbReference type="KEGG" id="pte:PTT_15048"/>